<dbReference type="STRING" id="13333.U5D7J8"/>
<dbReference type="PANTHER" id="PTHR23289:SF2">
    <property type="entry name" value="CYTOCHROME C OXIDASE ASSEMBLY PROTEIN COX15 HOMOLOG"/>
    <property type="match status" value="1"/>
</dbReference>
<gene>
    <name evidence="1" type="ORF">AMTR_s00190p00021950</name>
</gene>
<evidence type="ECO:0000313" key="1">
    <source>
        <dbReference type="EMBL" id="ERN18444.1"/>
    </source>
</evidence>
<name>U5D7J8_AMBTC</name>
<proteinExistence type="predicted"/>
<dbReference type="GO" id="GO:0120547">
    <property type="term" value="F:heme A synthase activity"/>
    <property type="evidence" value="ECO:0007669"/>
    <property type="project" value="InterPro"/>
</dbReference>
<dbReference type="PANTHER" id="PTHR23289">
    <property type="entry name" value="CYTOCHROME C OXIDASE ASSEMBLY PROTEIN COX15"/>
    <property type="match status" value="1"/>
</dbReference>
<dbReference type="EMBL" id="KI392107">
    <property type="protein sequence ID" value="ERN18444.1"/>
    <property type="molecule type" value="Genomic_DNA"/>
</dbReference>
<reference evidence="2" key="1">
    <citation type="journal article" date="2013" name="Science">
        <title>The Amborella genome and the evolution of flowering plants.</title>
        <authorList>
            <consortium name="Amborella Genome Project"/>
        </authorList>
    </citation>
    <scope>NUCLEOTIDE SEQUENCE [LARGE SCALE GENOMIC DNA]</scope>
</reference>
<dbReference type="HOGENOM" id="CLU_2981735_0_0_1"/>
<dbReference type="Gramene" id="ERN18444">
    <property type="protein sequence ID" value="ERN18444"/>
    <property type="gene ID" value="AMTR_s00190p00021950"/>
</dbReference>
<dbReference type="GO" id="GO:0006784">
    <property type="term" value="P:heme A biosynthetic process"/>
    <property type="evidence" value="ECO:0007669"/>
    <property type="project" value="InterPro"/>
</dbReference>
<accession>U5D7J8</accession>
<evidence type="ECO:0000313" key="2">
    <source>
        <dbReference type="Proteomes" id="UP000017836"/>
    </source>
</evidence>
<dbReference type="GO" id="GO:0016020">
    <property type="term" value="C:membrane"/>
    <property type="evidence" value="ECO:0007669"/>
    <property type="project" value="InterPro"/>
</dbReference>
<dbReference type="eggNOG" id="KOG2725">
    <property type="taxonomic scope" value="Eukaryota"/>
</dbReference>
<protein>
    <submittedName>
        <fullName evidence="1">Uncharacterized protein</fullName>
    </submittedName>
</protein>
<sequence>MGDSWIPDEIFELEPVICDFFENTATVQLDHLIPSTAMPLSIGGMWCATKKLDLHPAV</sequence>
<dbReference type="AlphaFoldDB" id="U5D7J8"/>
<dbReference type="Proteomes" id="UP000017836">
    <property type="component" value="Unassembled WGS sequence"/>
</dbReference>
<dbReference type="InterPro" id="IPR023754">
    <property type="entry name" value="HemeA_Synthase_type2"/>
</dbReference>
<organism evidence="1 2">
    <name type="scientific">Amborella trichopoda</name>
    <dbReference type="NCBI Taxonomy" id="13333"/>
    <lineage>
        <taxon>Eukaryota</taxon>
        <taxon>Viridiplantae</taxon>
        <taxon>Streptophyta</taxon>
        <taxon>Embryophyta</taxon>
        <taxon>Tracheophyta</taxon>
        <taxon>Spermatophyta</taxon>
        <taxon>Magnoliopsida</taxon>
        <taxon>Amborellales</taxon>
        <taxon>Amborellaceae</taxon>
        <taxon>Amborella</taxon>
    </lineage>
</organism>
<keyword evidence="2" id="KW-1185">Reference proteome</keyword>